<feature type="transmembrane region" description="Helical" evidence="1">
    <location>
        <begin position="657"/>
        <end position="675"/>
    </location>
</feature>
<evidence type="ECO:0000313" key="3">
    <source>
        <dbReference type="Proteomes" id="UP001597420"/>
    </source>
</evidence>
<organism evidence="2 3">
    <name type="scientific">Pasteurella oralis</name>
    <dbReference type="NCBI Taxonomy" id="1071947"/>
    <lineage>
        <taxon>Bacteria</taxon>
        <taxon>Pseudomonadati</taxon>
        <taxon>Pseudomonadota</taxon>
        <taxon>Gammaproteobacteria</taxon>
        <taxon>Pasteurellales</taxon>
        <taxon>Pasteurellaceae</taxon>
        <taxon>Pasteurella</taxon>
    </lineage>
</organism>
<keyword evidence="3" id="KW-1185">Reference proteome</keyword>
<comment type="caution">
    <text evidence="2">The sequence shown here is derived from an EMBL/GenBank/DDBJ whole genome shotgun (WGS) entry which is preliminary data.</text>
</comment>
<dbReference type="EMBL" id="JBHUFP010000001">
    <property type="protein sequence ID" value="MFD1804841.1"/>
    <property type="molecule type" value="Genomic_DNA"/>
</dbReference>
<dbReference type="RefSeq" id="WP_379094901.1">
    <property type="nucleotide sequence ID" value="NZ_JBHUFP010000001.1"/>
</dbReference>
<sequence length="760" mass="85823">MKLTLVVYRRLYTMCLLGVTILFGFQIYSGHWLQTDLRALLPQEQHWSDIQLKADQQQEQLFNQQILALVGSIDPQTAFMLAEHISEQWQQSGLFQQVYAKTQPNLTALQQQINQLKLATLPVSIQKQLLEQPQHYFQQYAEQIVNPFQANLLPLTQDWLGFGRFVLAQAQQQSQIQWHSDNGMLFVQHEGKTWVLLRAELAQGDLINPQQNLTALLADNAQWIAQHQAEWLATGAALFATATKQQAEKESTLMGAIGISFTLLLLLIVFRTLRVLWLLLPIGVGMLCGVVATVCFFGQVHILTLVVGTSLIGVLIDFPLHWLASSLFKQQWQAEREMLSLRFTFLISLFVTLLGYGLLGFTALPVLQQTALFSAFALVCAIIATLLYLPLFFQHYQPRQWTITDKRFSVHLPKPIKWLCLLFGTVGLISGLYKSQWQDDIRQWVAMPPELLRQAQQISLITGIDLSNQYFMLTAENDDQLLNKSKQLTEKLVDLQQQGKLVAIQSLSQWLMSEQEQMVFVEKLNQQIQPTDYAILQQIGVPMAQVNEALKQLKNQPHLSLSQALNYELAQGWRTLYLGELQTGKVVGIVKVAGVKDKSALIALANQQDIYWQDKPEHLNQAFQDTRDQAAWLKLFSFLLAGLLLWRLFGLKRSVQMLLIPLLAIASTVAIFGWLGLPISLFAMFGLLLVSAISIDYIAYIYTVSERLLAKQITISLAAMTTLISFTLLGLSSTPAVASFGWSVSLGVVISLLIIFKTLR</sequence>
<feature type="transmembrane region" description="Helical" evidence="1">
    <location>
        <begin position="373"/>
        <end position="394"/>
    </location>
</feature>
<keyword evidence="1" id="KW-1133">Transmembrane helix</keyword>
<dbReference type="SUPFAM" id="SSF82866">
    <property type="entry name" value="Multidrug efflux transporter AcrB transmembrane domain"/>
    <property type="match status" value="2"/>
</dbReference>
<feature type="transmembrane region" description="Helical" evidence="1">
    <location>
        <begin position="713"/>
        <end position="731"/>
    </location>
</feature>
<dbReference type="Proteomes" id="UP001597420">
    <property type="component" value="Unassembled WGS sequence"/>
</dbReference>
<evidence type="ECO:0000313" key="2">
    <source>
        <dbReference type="EMBL" id="MFD1804841.1"/>
    </source>
</evidence>
<accession>A0ABW4NSB6</accession>
<feature type="transmembrane region" description="Helical" evidence="1">
    <location>
        <begin position="415"/>
        <end position="433"/>
    </location>
</feature>
<dbReference type="Gene3D" id="1.20.1640.10">
    <property type="entry name" value="Multidrug efflux transporter AcrB transmembrane domain"/>
    <property type="match status" value="2"/>
</dbReference>
<feature type="transmembrane region" description="Helical" evidence="1">
    <location>
        <begin position="681"/>
        <end position="701"/>
    </location>
</feature>
<protein>
    <submittedName>
        <fullName evidence="2">MMPL family transporter</fullName>
    </submittedName>
</protein>
<dbReference type="PANTHER" id="PTHR33406:SF13">
    <property type="entry name" value="MEMBRANE PROTEIN YDFJ"/>
    <property type="match status" value="1"/>
</dbReference>
<feature type="transmembrane region" description="Helical" evidence="1">
    <location>
        <begin position="12"/>
        <end position="33"/>
    </location>
</feature>
<keyword evidence="1" id="KW-0472">Membrane</keyword>
<feature type="transmembrane region" description="Helical" evidence="1">
    <location>
        <begin position="253"/>
        <end position="270"/>
    </location>
</feature>
<reference evidence="3" key="1">
    <citation type="journal article" date="2019" name="Int. J. Syst. Evol. Microbiol.">
        <title>The Global Catalogue of Microorganisms (GCM) 10K type strain sequencing project: providing services to taxonomists for standard genome sequencing and annotation.</title>
        <authorList>
            <consortium name="The Broad Institute Genomics Platform"/>
            <consortium name="The Broad Institute Genome Sequencing Center for Infectious Disease"/>
            <person name="Wu L."/>
            <person name="Ma J."/>
        </authorList>
    </citation>
    <scope>NUCLEOTIDE SEQUENCE [LARGE SCALE GENOMIC DNA]</scope>
    <source>
        <strain evidence="3">CCM 7950</strain>
    </source>
</reference>
<feature type="transmembrane region" description="Helical" evidence="1">
    <location>
        <begin position="277"/>
        <end position="299"/>
    </location>
</feature>
<evidence type="ECO:0000256" key="1">
    <source>
        <dbReference type="SAM" id="Phobius"/>
    </source>
</evidence>
<name>A0ABW4NSB6_9PAST</name>
<feature type="transmembrane region" description="Helical" evidence="1">
    <location>
        <begin position="305"/>
        <end position="324"/>
    </location>
</feature>
<gene>
    <name evidence="2" type="ORF">ACFSAV_00365</name>
</gene>
<keyword evidence="1" id="KW-0812">Transmembrane</keyword>
<dbReference type="PANTHER" id="PTHR33406">
    <property type="entry name" value="MEMBRANE PROTEIN MJ1562-RELATED"/>
    <property type="match status" value="1"/>
</dbReference>
<feature type="transmembrane region" description="Helical" evidence="1">
    <location>
        <begin position="345"/>
        <end position="367"/>
    </location>
</feature>
<dbReference type="InterPro" id="IPR050545">
    <property type="entry name" value="Mycobact_MmpL"/>
</dbReference>
<feature type="transmembrane region" description="Helical" evidence="1">
    <location>
        <begin position="631"/>
        <end position="650"/>
    </location>
</feature>
<feature type="transmembrane region" description="Helical" evidence="1">
    <location>
        <begin position="737"/>
        <end position="756"/>
    </location>
</feature>
<proteinExistence type="predicted"/>